<comment type="caution">
    <text evidence="7">The sequence shown here is derived from an EMBL/GenBank/DDBJ whole genome shotgun (WGS) entry which is preliminary data.</text>
</comment>
<accession>A0A8J4B669</accession>
<dbReference type="SUPFAM" id="SSF54211">
    <property type="entry name" value="Ribosomal protein S5 domain 2-like"/>
    <property type="match status" value="1"/>
</dbReference>
<keyword evidence="8" id="KW-1185">Reference proteome</keyword>
<evidence type="ECO:0000256" key="3">
    <source>
        <dbReference type="SAM" id="Coils"/>
    </source>
</evidence>
<feature type="coiled-coil region" evidence="3">
    <location>
        <begin position="1681"/>
        <end position="1708"/>
    </location>
</feature>
<feature type="domain" description="DNA mismatch repair protein S5" evidence="6">
    <location>
        <begin position="221"/>
        <end position="370"/>
    </location>
</feature>
<feature type="region of interest" description="Disordered" evidence="4">
    <location>
        <begin position="1188"/>
        <end position="1261"/>
    </location>
</feature>
<dbReference type="InterPro" id="IPR013507">
    <property type="entry name" value="DNA_mismatch_S5_2-like"/>
</dbReference>
<dbReference type="SUPFAM" id="SSF118116">
    <property type="entry name" value="DNA mismatch repair protein MutL"/>
    <property type="match status" value="2"/>
</dbReference>
<keyword evidence="2" id="KW-0227">DNA damage</keyword>
<reference evidence="7" key="1">
    <citation type="journal article" date="2021" name="Proc. Natl. Acad. Sci. U.S.A.">
        <title>Three genomes in the algal genus Volvox reveal the fate of a haploid sex-determining region after a transition to homothallism.</title>
        <authorList>
            <person name="Yamamoto K."/>
            <person name="Hamaji T."/>
            <person name="Kawai-Toyooka H."/>
            <person name="Matsuzaki R."/>
            <person name="Takahashi F."/>
            <person name="Nishimura Y."/>
            <person name="Kawachi M."/>
            <person name="Noguchi H."/>
            <person name="Minakuchi Y."/>
            <person name="Umen J.G."/>
            <person name="Toyoda A."/>
            <person name="Nozaki H."/>
        </authorList>
    </citation>
    <scope>NUCLEOTIDE SEQUENCE</scope>
    <source>
        <strain evidence="7">NIES-3780</strain>
    </source>
</reference>
<dbReference type="EMBL" id="BNCO01000020">
    <property type="protein sequence ID" value="GIL55014.1"/>
    <property type="molecule type" value="Genomic_DNA"/>
</dbReference>
<dbReference type="SMART" id="SM01340">
    <property type="entry name" value="DNA_mis_repair"/>
    <property type="match status" value="1"/>
</dbReference>
<feature type="compositionally biased region" description="Polar residues" evidence="4">
    <location>
        <begin position="1224"/>
        <end position="1238"/>
    </location>
</feature>
<dbReference type="GO" id="GO:0140664">
    <property type="term" value="F:ATP-dependent DNA damage sensor activity"/>
    <property type="evidence" value="ECO:0007669"/>
    <property type="project" value="InterPro"/>
</dbReference>
<evidence type="ECO:0000313" key="8">
    <source>
        <dbReference type="Proteomes" id="UP000747399"/>
    </source>
</evidence>
<evidence type="ECO:0000259" key="6">
    <source>
        <dbReference type="SMART" id="SM01340"/>
    </source>
</evidence>
<protein>
    <recommendedName>
        <fullName evidence="9">MutL C-terminal dimerisation domain-containing protein</fullName>
    </recommendedName>
</protein>
<gene>
    <name evidence="7" type="ORF">Vafri_10679</name>
</gene>
<dbReference type="Proteomes" id="UP000747399">
    <property type="component" value="Unassembled WGS sequence"/>
</dbReference>
<dbReference type="InterPro" id="IPR042120">
    <property type="entry name" value="MutL_C_dimsub"/>
</dbReference>
<sequence>FASMLRVRQLPKPLVDRIRTGLTLKSLDEAIAELLANSIDAEARNVLISLNAGALSFTVEDDGRGIHPDDVNALGGRYCTSKIRSMADFQAGVRTLGFRGEAICSLFSLAADVCVTTRARGTFATLVKHVQSGGTNIRTGPSTVQLAHSGTTISVKRFLFNQPVRQRQLAGQHRDMEACTIEAVLRMALPFADVGVTLMRAPTGLVLLHLPQGRNVAATFLRLVTEYPPSSPLLSVSGSKGYRASAVLGSPAMPCPHPQHQYMYVNRRHVRSMPLAALLNEHFLRANQQTGFHHAAGSCRLGDPVEGRGISGAVKGASCSPKFFPVFLVLLECPYYDCDVTAEPDKSDVIFKQLPLVQRLLRSLAEEAWGPAGRQSHDGEGSGTAGAARGDVDGNQSGQGKVGPSGTGEKFLPKSQELHARNSHARQQDEPVLSRTLAQHADQQRCLPTGNEDVRPAQVHRPLRALLQLQASARASQLIQSRTMSLAAVMAPETDSKAAEDACTRNAARKDSGCAREVAGLLEELPAGSSDGRACIISDVPIDSNGPKCRAGSLACTRRQRSLSGGPNLNILAAFNTMGHDDDVVHRNGWQAVGHGVTARQICADIGFGACGVRGRLFHEGAQHDYATVTDFPDGLDDDPLCSDDQPGVCILGEKRFAGADTEWRHVPRLSVGTDLPHMQPAASPELGWGRPMPTFHDSRLMATSPSFDCAKATSNQHILLHPGDTPTPNRKVAENGFVFSRGSHLSHGGLGGKRAVCTPLLDGELGSLGDDVIPGSSPITLSRARWQSMLKMPGSDACGCRDGTWHSPKEVIVPVRSTQDKAGKFLNLGTRGKQIMECSSPRSLAAKASPDDSLAGFRWVGDDVGLAQAVPGDNFGKEYGDCSEDLSWTKGLSPDTIDGIVHLRVSLQLKSTRRSSASDDSNSSQAFRKDCRSGLRGDIPSVRNDLSRGHACDQMETSAVADATAAANKVRVPNLAKRGDELCMFLSDLGDSPDEITIRKSAVPRSCSTRSSPKPASSWEGLCLTGAVDRQPAASVEPFFKTAVAAQQIATAPTETVSGAAIPEAADVPMRRDCSFHSHGAVPPAADEGQSVSVPAQLLEGRNSQPLIVGMALPAGDSSYNDSAGGDDEGSLAQLAKFLNFANVDSEMGFTPPSRSAVVALDQVDVIEVSSSANGLPSVIDSTPLEQRCSGSNVRTPMLGSNGAVGEPVPEVTTPRGGPTPKAGSTPNTSAGPSTAPISHKHSRAPHLVQSSTPQVKKRSRDVHMELCGSLASSRCAPALSYGSGASNKISIASAPLPGSEAVVTRPALESGPWADESMRGASDNAYNPKSDTASTAIVTAGATIGTPSIFPLALLGAGLDIPKGAADVGTSGMDGARTGPLGVGGVPGTARLICSFVWPVKQAILGLKHRTTQAEQAPHRNLRQVEEPDVSMDDTYCTGKPRDPNSCCTEKAAANPTGVRAVTVQTIRGRDGTVGAIAELAGAARSNMQCVIEQSCGQLQAQGLCAAGSTPFTRSASSIKGSSSQIQNADRLQEGLAVGSPVSGTVLGNIAGILRKRAPSSMGRTPKRVRFHLPSGPHSAPWDEAAGASRSSEPLPLDFDRLEAEQSKLEVGALPAGREQHELLQQQPCVAPGDGTVATLAGCMRVAPSTSRDAALGKPLILPSGKAPRHPSGIEVQPLEEVAAAVNELKHNFEEKLQQKQLLSRDEPLTNLSSGLVRPLPVSIPFNQLRLEPPESSEAKQIQLICNQDEQKVLSLELDLLRLVAPGELLVPSDVSRSALAGLAAGTMQQVDRKFIPAMASGGNLLIVDQHAAHERVQLEQLTNQLNACVIAVRSRVAAYGASGRDIGNHDGMQAAVTTGRQAAGGGRVLGVEAFGVPYASGQRGDSMSSGVEVTAAASEMLSVHRLTAPLKLQLAIFEAATLERHMVTVAAWGWRLRAVVSNENSIGCHGNGSCSAAGATKLRLKGTTTDPAVPGLTEGLGITQRLTQQLVTDGDNNLHLLFGVPSVCGVALPNPMDLRLYLHQLHETGGADLPPPAVLRVLRSKACRTAIMFGNSLAREQCIALLAQLRNTRLWTQCAHGRPTVAPLVHLPTLRAVLARRHSAAQLTGASSHDARDGGARRQLSVASLQVAIQRSTKGVSG</sequence>
<evidence type="ECO:0000256" key="1">
    <source>
        <dbReference type="ARBA" id="ARBA00006082"/>
    </source>
</evidence>
<organism evidence="7 8">
    <name type="scientific">Volvox africanus</name>
    <dbReference type="NCBI Taxonomy" id="51714"/>
    <lineage>
        <taxon>Eukaryota</taxon>
        <taxon>Viridiplantae</taxon>
        <taxon>Chlorophyta</taxon>
        <taxon>core chlorophytes</taxon>
        <taxon>Chlorophyceae</taxon>
        <taxon>CS clade</taxon>
        <taxon>Chlamydomonadales</taxon>
        <taxon>Volvocaceae</taxon>
        <taxon>Volvox</taxon>
    </lineage>
</organism>
<dbReference type="InterPro" id="IPR037198">
    <property type="entry name" value="MutL_C_sf"/>
</dbReference>
<feature type="region of interest" description="Disordered" evidence="4">
    <location>
        <begin position="913"/>
        <end position="933"/>
    </location>
</feature>
<dbReference type="GO" id="GO:0016887">
    <property type="term" value="F:ATP hydrolysis activity"/>
    <property type="evidence" value="ECO:0007669"/>
    <property type="project" value="InterPro"/>
</dbReference>
<dbReference type="PANTHER" id="PTHR10073">
    <property type="entry name" value="DNA MISMATCH REPAIR PROTEIN MLH, PMS, MUTL"/>
    <property type="match status" value="1"/>
</dbReference>
<name>A0A8J4B669_9CHLO</name>
<feature type="compositionally biased region" description="Low complexity" evidence="4">
    <location>
        <begin position="915"/>
        <end position="925"/>
    </location>
</feature>
<dbReference type="InterPro" id="IPR020568">
    <property type="entry name" value="Ribosomal_Su5_D2-typ_SF"/>
</dbReference>
<feature type="domain" description="MutL C-terminal dimerisation" evidence="5">
    <location>
        <begin position="1789"/>
        <end position="2060"/>
    </location>
</feature>
<dbReference type="SMART" id="SM00853">
    <property type="entry name" value="MutL_C"/>
    <property type="match status" value="1"/>
</dbReference>
<dbReference type="InterPro" id="IPR036890">
    <property type="entry name" value="HATPase_C_sf"/>
</dbReference>
<feature type="region of interest" description="Disordered" evidence="4">
    <location>
        <begin position="369"/>
        <end position="455"/>
    </location>
</feature>
<comment type="similarity">
    <text evidence="1">Belongs to the DNA mismatch repair MutL/HexB family.</text>
</comment>
<dbReference type="GO" id="GO:0032300">
    <property type="term" value="C:mismatch repair complex"/>
    <property type="evidence" value="ECO:0007669"/>
    <property type="project" value="InterPro"/>
</dbReference>
<evidence type="ECO:0000256" key="4">
    <source>
        <dbReference type="SAM" id="MobiDB-lite"/>
    </source>
</evidence>
<keyword evidence="3" id="KW-0175">Coiled coil</keyword>
<dbReference type="Gene3D" id="3.30.230.10">
    <property type="match status" value="1"/>
</dbReference>
<dbReference type="PANTHER" id="PTHR10073:SF47">
    <property type="entry name" value="DNA MISMATCH REPAIR PROTEIN MLH3"/>
    <property type="match status" value="1"/>
</dbReference>
<feature type="non-terminal residue" evidence="7">
    <location>
        <position position="1"/>
    </location>
</feature>
<dbReference type="Gene3D" id="3.30.1540.20">
    <property type="entry name" value="MutL, C-terminal domain, dimerisation subdomain"/>
    <property type="match status" value="2"/>
</dbReference>
<evidence type="ECO:0000313" key="7">
    <source>
        <dbReference type="EMBL" id="GIL55014.1"/>
    </source>
</evidence>
<dbReference type="GO" id="GO:0030983">
    <property type="term" value="F:mismatched DNA binding"/>
    <property type="evidence" value="ECO:0007669"/>
    <property type="project" value="InterPro"/>
</dbReference>
<dbReference type="GO" id="GO:0006298">
    <property type="term" value="P:mismatch repair"/>
    <property type="evidence" value="ECO:0007669"/>
    <property type="project" value="InterPro"/>
</dbReference>
<dbReference type="InterPro" id="IPR014790">
    <property type="entry name" value="MutL_C"/>
</dbReference>
<dbReference type="SUPFAM" id="SSF55874">
    <property type="entry name" value="ATPase domain of HSP90 chaperone/DNA topoisomerase II/histidine kinase"/>
    <property type="match status" value="1"/>
</dbReference>
<feature type="region of interest" description="Disordered" evidence="4">
    <location>
        <begin position="1574"/>
        <end position="1597"/>
    </location>
</feature>
<evidence type="ECO:0000256" key="2">
    <source>
        <dbReference type="ARBA" id="ARBA00022763"/>
    </source>
</evidence>
<dbReference type="Gene3D" id="3.30.565.10">
    <property type="entry name" value="Histidine kinase-like ATPase, C-terminal domain"/>
    <property type="match status" value="1"/>
</dbReference>
<dbReference type="GO" id="GO:0005524">
    <property type="term" value="F:ATP binding"/>
    <property type="evidence" value="ECO:0007669"/>
    <property type="project" value="InterPro"/>
</dbReference>
<proteinExistence type="inferred from homology"/>
<evidence type="ECO:0000259" key="5">
    <source>
        <dbReference type="SMART" id="SM00853"/>
    </source>
</evidence>
<dbReference type="InterPro" id="IPR038973">
    <property type="entry name" value="MutL/Mlh/Pms-like"/>
</dbReference>
<dbReference type="Pfam" id="PF13589">
    <property type="entry name" value="HATPase_c_3"/>
    <property type="match status" value="1"/>
</dbReference>
<dbReference type="InterPro" id="IPR014721">
    <property type="entry name" value="Ribsml_uS5_D2-typ_fold_subgr"/>
</dbReference>
<evidence type="ECO:0008006" key="9">
    <source>
        <dbReference type="Google" id="ProtNLM"/>
    </source>
</evidence>